<dbReference type="KEGG" id="lve:103083434"/>
<dbReference type="GO" id="GO:0005666">
    <property type="term" value="C:RNA polymerase III complex"/>
    <property type="evidence" value="ECO:0007669"/>
    <property type="project" value="TreeGrafter"/>
</dbReference>
<evidence type="ECO:0000313" key="1">
    <source>
        <dbReference type="Proteomes" id="UP000265300"/>
    </source>
</evidence>
<dbReference type="InterPro" id="IPR023580">
    <property type="entry name" value="RNA_pol_su_RPB10"/>
</dbReference>
<sequence>MVGQPSGPARCRAVAVIIPVHCFMCSKIASNKWEGCLGLLQAEYTQKDSLQCCMLLAHVDLTEKLLNYAPLQKWWFWSPVM</sequence>
<gene>
    <name evidence="2" type="primary">LOC103083434</name>
</gene>
<dbReference type="RefSeq" id="XP_007446504.1">
    <property type="nucleotide sequence ID" value="XM_007446442.1"/>
</dbReference>
<dbReference type="Gene3D" id="1.10.10.60">
    <property type="entry name" value="Homeodomain-like"/>
    <property type="match status" value="1"/>
</dbReference>
<dbReference type="InterPro" id="IPR000268">
    <property type="entry name" value="RPABC5/Rpb10"/>
</dbReference>
<accession>A0A340WH92</accession>
<dbReference type="GeneID" id="103083434"/>
<dbReference type="InParanoid" id="A0A340WH92"/>
<dbReference type="GO" id="GO:0006360">
    <property type="term" value="P:transcription by RNA polymerase I"/>
    <property type="evidence" value="ECO:0007669"/>
    <property type="project" value="TreeGrafter"/>
</dbReference>
<dbReference type="PANTHER" id="PTHR23431:SF11">
    <property type="entry name" value="DNA-DIRECTED RNA POLYMERASES I, II, AND III SUBUNIT RPABC5"/>
    <property type="match status" value="1"/>
</dbReference>
<protein>
    <submittedName>
        <fullName evidence="2">DNA-directed RNA polymerases I, II, and III subunit RPABC5-like</fullName>
    </submittedName>
</protein>
<dbReference type="SUPFAM" id="SSF46924">
    <property type="entry name" value="RNA polymerase subunit RPB10"/>
    <property type="match status" value="1"/>
</dbReference>
<proteinExistence type="predicted"/>
<dbReference type="Pfam" id="PF01194">
    <property type="entry name" value="RNA_pol_N"/>
    <property type="match status" value="1"/>
</dbReference>
<dbReference type="GO" id="GO:0005665">
    <property type="term" value="C:RNA polymerase II, core complex"/>
    <property type="evidence" value="ECO:0007669"/>
    <property type="project" value="TreeGrafter"/>
</dbReference>
<name>A0A340WH92_LIPVE</name>
<dbReference type="FunCoup" id="A0A340WH92">
    <property type="interactions" value="1124"/>
</dbReference>
<dbReference type="OrthoDB" id="10258858at2759"/>
<dbReference type="GO" id="GO:0003677">
    <property type="term" value="F:DNA binding"/>
    <property type="evidence" value="ECO:0007669"/>
    <property type="project" value="InterPro"/>
</dbReference>
<dbReference type="GO" id="GO:0042797">
    <property type="term" value="P:tRNA transcription by RNA polymerase III"/>
    <property type="evidence" value="ECO:0007669"/>
    <property type="project" value="TreeGrafter"/>
</dbReference>
<dbReference type="AlphaFoldDB" id="A0A340WH92"/>
<dbReference type="GO" id="GO:0008270">
    <property type="term" value="F:zinc ion binding"/>
    <property type="evidence" value="ECO:0007669"/>
    <property type="project" value="TreeGrafter"/>
</dbReference>
<dbReference type="STRING" id="118797.A0A340WH92"/>
<organism evidence="1 2">
    <name type="scientific">Lipotes vexillifer</name>
    <name type="common">Yangtze river dolphin</name>
    <dbReference type="NCBI Taxonomy" id="118797"/>
    <lineage>
        <taxon>Eukaryota</taxon>
        <taxon>Metazoa</taxon>
        <taxon>Chordata</taxon>
        <taxon>Craniata</taxon>
        <taxon>Vertebrata</taxon>
        <taxon>Euteleostomi</taxon>
        <taxon>Mammalia</taxon>
        <taxon>Eutheria</taxon>
        <taxon>Laurasiatheria</taxon>
        <taxon>Artiodactyla</taxon>
        <taxon>Whippomorpha</taxon>
        <taxon>Cetacea</taxon>
        <taxon>Odontoceti</taxon>
        <taxon>Lipotidae</taxon>
        <taxon>Lipotes</taxon>
    </lineage>
</organism>
<dbReference type="PANTHER" id="PTHR23431">
    <property type="entry name" value="DNA-DIRECTED RNA POLYMERASES I, II, AND III SUBUNIT RPABC5 FAMILY MEMBER"/>
    <property type="match status" value="1"/>
</dbReference>
<dbReference type="Proteomes" id="UP000265300">
    <property type="component" value="Unplaced"/>
</dbReference>
<keyword evidence="1" id="KW-1185">Reference proteome</keyword>
<dbReference type="GO" id="GO:0005736">
    <property type="term" value="C:RNA polymerase I complex"/>
    <property type="evidence" value="ECO:0007669"/>
    <property type="project" value="TreeGrafter"/>
</dbReference>
<reference evidence="2" key="1">
    <citation type="submission" date="2025-08" db="UniProtKB">
        <authorList>
            <consortium name="RefSeq"/>
        </authorList>
    </citation>
    <scope>IDENTIFICATION</scope>
</reference>
<feature type="non-terminal residue" evidence="2">
    <location>
        <position position="81"/>
    </location>
</feature>
<dbReference type="GO" id="GO:0006366">
    <property type="term" value="P:transcription by RNA polymerase II"/>
    <property type="evidence" value="ECO:0007669"/>
    <property type="project" value="TreeGrafter"/>
</dbReference>
<evidence type="ECO:0000313" key="2">
    <source>
        <dbReference type="RefSeq" id="XP_007446504.1"/>
    </source>
</evidence>
<dbReference type="GO" id="GO:0003899">
    <property type="term" value="F:DNA-directed RNA polymerase activity"/>
    <property type="evidence" value="ECO:0007669"/>
    <property type="project" value="InterPro"/>
</dbReference>